<dbReference type="AlphaFoldDB" id="A0A1I6GAL2"/>
<reference evidence="2" key="1">
    <citation type="submission" date="2016-10" db="EMBL/GenBank/DDBJ databases">
        <authorList>
            <person name="Varghese N."/>
            <person name="Submissions S."/>
        </authorList>
    </citation>
    <scope>NUCLEOTIDE SEQUENCE [LARGE SCALE GENOMIC DNA]</scope>
    <source>
        <strain evidence="2">DSM 26879</strain>
    </source>
</reference>
<dbReference type="PANTHER" id="PTHR35802:SF1">
    <property type="entry name" value="PROTEASE SYNTHASE AND SPORULATION PROTEIN PAI 2"/>
    <property type="match status" value="1"/>
</dbReference>
<name>A0A1I6GAL2_9RHOB</name>
<dbReference type="PANTHER" id="PTHR35802">
    <property type="entry name" value="PROTEASE SYNTHASE AND SPORULATION PROTEIN PAI 2"/>
    <property type="match status" value="1"/>
</dbReference>
<proteinExistence type="predicted"/>
<sequence>MYIPADFEMRDPAAVAAFIAAHPLAQLVAHGAQGLVANPFPLLAVDDDTLIGHMALANDMHRIVPDGADVLAIFQGDSAYISPNWYPSKRADHKVVPTWNYACVQFHGRITFQHDAKSKIAAVGRLTQNHERETNGAQAWKMADAPKDYMAQMLAEIVAFRIDVTRTYAKSKLSQNKTADDAMGAVENLRKNGADAIADSMQAAQKTR</sequence>
<dbReference type="OrthoDB" id="9794948at2"/>
<dbReference type="InterPro" id="IPR012349">
    <property type="entry name" value="Split_barrel_FMN-bd"/>
</dbReference>
<keyword evidence="2" id="KW-1185">Reference proteome</keyword>
<accession>A0A1I6GAL2</accession>
<gene>
    <name evidence="1" type="ORF">SAMN04488005_1330</name>
</gene>
<dbReference type="STRING" id="390270.SAMN04488005_1330"/>
<dbReference type="EMBL" id="FOYP01000001">
    <property type="protein sequence ID" value="SFR39161.1"/>
    <property type="molecule type" value="Genomic_DNA"/>
</dbReference>
<evidence type="ECO:0000313" key="1">
    <source>
        <dbReference type="EMBL" id="SFR39161.1"/>
    </source>
</evidence>
<dbReference type="Proteomes" id="UP000199478">
    <property type="component" value="Unassembled WGS sequence"/>
</dbReference>
<evidence type="ECO:0000313" key="2">
    <source>
        <dbReference type="Proteomes" id="UP000199478"/>
    </source>
</evidence>
<dbReference type="Gene3D" id="2.30.110.10">
    <property type="entry name" value="Electron Transport, Fmn-binding Protein, Chain A"/>
    <property type="match status" value="1"/>
</dbReference>
<dbReference type="InterPro" id="IPR007396">
    <property type="entry name" value="TR_PAI2-type"/>
</dbReference>
<dbReference type="PIRSF" id="PIRSF010372">
    <property type="entry name" value="PaiB"/>
    <property type="match status" value="1"/>
</dbReference>
<organism evidence="1 2">
    <name type="scientific">Yoonia tamlensis</name>
    <dbReference type="NCBI Taxonomy" id="390270"/>
    <lineage>
        <taxon>Bacteria</taxon>
        <taxon>Pseudomonadati</taxon>
        <taxon>Pseudomonadota</taxon>
        <taxon>Alphaproteobacteria</taxon>
        <taxon>Rhodobacterales</taxon>
        <taxon>Paracoccaceae</taxon>
        <taxon>Yoonia</taxon>
    </lineage>
</organism>
<protein>
    <submittedName>
        <fullName evidence="1">Negative transcriptional regulator, PaiB family</fullName>
    </submittedName>
</protein>
<dbReference type="Pfam" id="PF04299">
    <property type="entry name" value="FMN_bind_2"/>
    <property type="match status" value="1"/>
</dbReference>
<dbReference type="RefSeq" id="WP_090197938.1">
    <property type="nucleotide sequence ID" value="NZ_FOYP01000001.1"/>
</dbReference>
<dbReference type="SUPFAM" id="SSF50475">
    <property type="entry name" value="FMN-binding split barrel"/>
    <property type="match status" value="1"/>
</dbReference>